<dbReference type="AlphaFoldDB" id="A0A0B2UPL6"/>
<reference evidence="1 2" key="1">
    <citation type="submission" date="2014-11" db="EMBL/GenBank/DDBJ databases">
        <title>Genetic blueprint of the zoonotic pathogen Toxocara canis.</title>
        <authorList>
            <person name="Zhu X.-Q."/>
            <person name="Korhonen P.K."/>
            <person name="Cai H."/>
            <person name="Young N.D."/>
            <person name="Nejsum P."/>
            <person name="von Samson-Himmelstjerna G."/>
            <person name="Boag P.R."/>
            <person name="Tan P."/>
            <person name="Li Q."/>
            <person name="Min J."/>
            <person name="Yang Y."/>
            <person name="Wang X."/>
            <person name="Fang X."/>
            <person name="Hall R.S."/>
            <person name="Hofmann A."/>
            <person name="Sternberg P.W."/>
            <person name="Jex A.R."/>
            <person name="Gasser R.B."/>
        </authorList>
    </citation>
    <scope>NUCLEOTIDE SEQUENCE [LARGE SCALE GENOMIC DNA]</scope>
    <source>
        <strain evidence="1">PN_DK_2014</strain>
    </source>
</reference>
<dbReference type="PANTHER" id="PTHR35373:SF1">
    <property type="entry name" value="SET DOMAIN-CONTAINING PROTEIN"/>
    <property type="match status" value="1"/>
</dbReference>
<dbReference type="PANTHER" id="PTHR35373">
    <property type="entry name" value="PROTEIN CBG16894"/>
    <property type="match status" value="1"/>
</dbReference>
<comment type="caution">
    <text evidence="1">The sequence shown here is derived from an EMBL/GenBank/DDBJ whole genome shotgun (WGS) entry which is preliminary data.</text>
</comment>
<name>A0A0B2UPL6_TOXCA</name>
<organism evidence="1 2">
    <name type="scientific">Toxocara canis</name>
    <name type="common">Canine roundworm</name>
    <dbReference type="NCBI Taxonomy" id="6265"/>
    <lineage>
        <taxon>Eukaryota</taxon>
        <taxon>Metazoa</taxon>
        <taxon>Ecdysozoa</taxon>
        <taxon>Nematoda</taxon>
        <taxon>Chromadorea</taxon>
        <taxon>Rhabditida</taxon>
        <taxon>Spirurina</taxon>
        <taxon>Ascaridomorpha</taxon>
        <taxon>Ascaridoidea</taxon>
        <taxon>Toxocaridae</taxon>
        <taxon>Toxocara</taxon>
    </lineage>
</organism>
<accession>A0A0B2UPL6</accession>
<gene>
    <name evidence="1" type="ORF">Tcan_17347</name>
</gene>
<keyword evidence="2" id="KW-1185">Reference proteome</keyword>
<protein>
    <submittedName>
        <fullName evidence="1">Uncharacterized protein</fullName>
    </submittedName>
</protein>
<dbReference type="Proteomes" id="UP000031036">
    <property type="component" value="Unassembled WGS sequence"/>
</dbReference>
<dbReference type="EMBL" id="JPKZ01022848">
    <property type="protein sequence ID" value="KHN70870.1"/>
    <property type="molecule type" value="Genomic_DNA"/>
</dbReference>
<sequence>MNYSTTPSVVLLGNEQQQPADVKKRKQKTTLLHSTNEAFRFESIECKADAKKRRAYRSILRLIRQQLVSASLHQHSAASVAAGPQPTMRNVTNRAITSSAIELSTPCTAESNPSSMPGPNTASVQAAVEPQTTVTRGILEEGIERTKVDEEQPLVQQRAQASVNLSTETLAAALVELAPSVYEDPFCAVTADGTVHISEYYLMSDGQPSARLSNHDKGSSKSIPVCEIAIVFYANASQSADTNLCRTWGLTKNSVWWAADSARNGHTGATCSNVVLRCVDTHPLQHGFTVVSVSAFIGALKACRLPQSCRFVAHLPQTSNGDETLQFIDETSDELQRKEGLEQEKALVKITDSHTDQPCCSEQNSLNSIPIVLSRG</sequence>
<dbReference type="OrthoDB" id="5810234at2759"/>
<proteinExistence type="predicted"/>
<evidence type="ECO:0000313" key="1">
    <source>
        <dbReference type="EMBL" id="KHN70870.1"/>
    </source>
</evidence>
<evidence type="ECO:0000313" key="2">
    <source>
        <dbReference type="Proteomes" id="UP000031036"/>
    </source>
</evidence>